<evidence type="ECO:0000313" key="1">
    <source>
        <dbReference type="EMBL" id="CAF4320283.1"/>
    </source>
</evidence>
<feature type="non-terminal residue" evidence="1">
    <location>
        <position position="89"/>
    </location>
</feature>
<feature type="non-terminal residue" evidence="1">
    <location>
        <position position="1"/>
    </location>
</feature>
<accession>A0A8S2UK91</accession>
<dbReference type="Proteomes" id="UP000681967">
    <property type="component" value="Unassembled WGS sequence"/>
</dbReference>
<organism evidence="1 2">
    <name type="scientific">Rotaria magnacalcarata</name>
    <dbReference type="NCBI Taxonomy" id="392030"/>
    <lineage>
        <taxon>Eukaryota</taxon>
        <taxon>Metazoa</taxon>
        <taxon>Spiralia</taxon>
        <taxon>Gnathifera</taxon>
        <taxon>Rotifera</taxon>
        <taxon>Eurotatoria</taxon>
        <taxon>Bdelloidea</taxon>
        <taxon>Philodinida</taxon>
        <taxon>Philodinidae</taxon>
        <taxon>Rotaria</taxon>
    </lineage>
</organism>
<gene>
    <name evidence="1" type="ORF">BYL167_LOCUS28256</name>
</gene>
<proteinExistence type="predicted"/>
<protein>
    <submittedName>
        <fullName evidence="1">Uncharacterized protein</fullName>
    </submittedName>
</protein>
<comment type="caution">
    <text evidence="1">The sequence shown here is derived from an EMBL/GenBank/DDBJ whole genome shotgun (WGS) entry which is preliminary data.</text>
</comment>
<dbReference type="AlphaFoldDB" id="A0A8S2UK91"/>
<name>A0A8S2UK91_9BILA</name>
<sequence length="89" mass="9415">AIFCICLQSSSSPIHIQQLIPGSILINDEGEIDDLSWKQNPHLKSSTSANSFNPGGKYVADESGGPGGYLAPTHLQRRIVTSSPGLSAH</sequence>
<dbReference type="EMBL" id="CAJOBH010039421">
    <property type="protein sequence ID" value="CAF4320283.1"/>
    <property type="molecule type" value="Genomic_DNA"/>
</dbReference>
<evidence type="ECO:0000313" key="2">
    <source>
        <dbReference type="Proteomes" id="UP000681967"/>
    </source>
</evidence>
<reference evidence="1" key="1">
    <citation type="submission" date="2021-02" db="EMBL/GenBank/DDBJ databases">
        <authorList>
            <person name="Nowell W R."/>
        </authorList>
    </citation>
    <scope>NUCLEOTIDE SEQUENCE</scope>
</reference>